<comment type="caution">
    <text evidence="3">The sequence shown here is derived from an EMBL/GenBank/DDBJ whole genome shotgun (WGS) entry which is preliminary data.</text>
</comment>
<keyword evidence="1 2" id="KW-0732">Signal</keyword>
<protein>
    <submittedName>
        <fullName evidence="3">TRAP transporter substrate-binding protein</fullName>
    </submittedName>
</protein>
<dbReference type="InterPro" id="IPR038404">
    <property type="entry name" value="TRAP_DctP_sf"/>
</dbReference>
<reference evidence="3 4" key="1">
    <citation type="submission" date="2019-08" db="EMBL/GenBank/DDBJ databases">
        <title>Bioinformatics analysis of the strain L3 and L5.</title>
        <authorList>
            <person name="Li X."/>
        </authorList>
    </citation>
    <scope>NUCLEOTIDE SEQUENCE [LARGE SCALE GENOMIC DNA]</scope>
    <source>
        <strain evidence="3 4">L5</strain>
    </source>
</reference>
<dbReference type="PANTHER" id="PTHR33376">
    <property type="match status" value="1"/>
</dbReference>
<evidence type="ECO:0000256" key="2">
    <source>
        <dbReference type="SAM" id="SignalP"/>
    </source>
</evidence>
<evidence type="ECO:0000313" key="4">
    <source>
        <dbReference type="Proteomes" id="UP000486760"/>
    </source>
</evidence>
<dbReference type="AlphaFoldDB" id="A0A7V7KH08"/>
<name>A0A7V7KH08_9GAMM</name>
<keyword evidence="4" id="KW-1185">Reference proteome</keyword>
<dbReference type="InterPro" id="IPR018389">
    <property type="entry name" value="DctP_fam"/>
</dbReference>
<dbReference type="Proteomes" id="UP000486760">
    <property type="component" value="Unassembled WGS sequence"/>
</dbReference>
<organism evidence="3 4">
    <name type="scientific">Billgrantia pellis</name>
    <dbReference type="NCBI Taxonomy" id="2606936"/>
    <lineage>
        <taxon>Bacteria</taxon>
        <taxon>Pseudomonadati</taxon>
        <taxon>Pseudomonadota</taxon>
        <taxon>Gammaproteobacteria</taxon>
        <taxon>Oceanospirillales</taxon>
        <taxon>Halomonadaceae</taxon>
        <taxon>Billgrantia</taxon>
    </lineage>
</organism>
<dbReference type="Pfam" id="PF03480">
    <property type="entry name" value="DctP"/>
    <property type="match status" value="1"/>
</dbReference>
<gene>
    <name evidence="3" type="ORF">F0A17_08140</name>
</gene>
<dbReference type="CDD" id="cd13602">
    <property type="entry name" value="PBP2_TRAP_BpDctp6_7"/>
    <property type="match status" value="1"/>
</dbReference>
<dbReference type="EMBL" id="VTPY01000003">
    <property type="protein sequence ID" value="KAA0012892.1"/>
    <property type="molecule type" value="Genomic_DNA"/>
</dbReference>
<dbReference type="GO" id="GO:0055085">
    <property type="term" value="P:transmembrane transport"/>
    <property type="evidence" value="ECO:0007669"/>
    <property type="project" value="InterPro"/>
</dbReference>
<proteinExistence type="predicted"/>
<evidence type="ECO:0000256" key="1">
    <source>
        <dbReference type="ARBA" id="ARBA00022729"/>
    </source>
</evidence>
<dbReference type="Gene3D" id="3.40.190.170">
    <property type="entry name" value="Bacterial extracellular solute-binding protein, family 7"/>
    <property type="match status" value="1"/>
</dbReference>
<feature type="signal peptide" evidence="2">
    <location>
        <begin position="1"/>
        <end position="36"/>
    </location>
</feature>
<accession>A0A7V7KH08</accession>
<dbReference type="NCBIfam" id="NF037995">
    <property type="entry name" value="TRAP_S1"/>
    <property type="match status" value="1"/>
</dbReference>
<feature type="chain" id="PRO_5030987351" evidence="2">
    <location>
        <begin position="37"/>
        <end position="343"/>
    </location>
</feature>
<dbReference type="RefSeq" id="WP_149327846.1">
    <property type="nucleotide sequence ID" value="NZ_VTPY01000003.1"/>
</dbReference>
<sequence length="343" mass="37333">MSVTNLASAVHFTHSRLSLPGIGLVLCLGIAASAQAATRLDFSNEYNANSIHAQGDAYFIEQVRELTDGEVDITLHTGGALGFKSGDHFYAVADNAVQIADTLSGTMSGIDPIFLLSSLPFLVDGVDEARQLYEIARPYYDEVFEDNDQVLLYASPWPASGIWSREAVTSSESLQNLKIRTFDRNGTETLRNAGAAPVSLSWADVVPQLATGGINAVLTSAEAGANASFWEHQQHFSGIQYAIPLNMVHMNRNAFESLSSDQQEALREAARRTDEHNWQAVRERTVSNYGTLEENGVSIHDPVSADFQQALSEAASPVISGWQDDMGERGQEILETFHNGQTP</sequence>
<dbReference type="PANTHER" id="PTHR33376:SF4">
    <property type="entry name" value="SIALIC ACID-BINDING PERIPLASMIC PROTEIN SIAP"/>
    <property type="match status" value="1"/>
</dbReference>
<evidence type="ECO:0000313" key="3">
    <source>
        <dbReference type="EMBL" id="KAA0012892.1"/>
    </source>
</evidence>